<keyword evidence="3" id="KW-0012">Acyltransferase</keyword>
<dbReference type="SUPFAM" id="SSF53901">
    <property type="entry name" value="Thiolase-like"/>
    <property type="match status" value="2"/>
</dbReference>
<dbReference type="PANTHER" id="PTHR11712:SF347">
    <property type="entry name" value="BETA KETOACYL-ACYL CARRIER PROTEIN SYNTHASE"/>
    <property type="match status" value="1"/>
</dbReference>
<evidence type="ECO:0000313" key="6">
    <source>
        <dbReference type="EMBL" id="GAA3798976.1"/>
    </source>
</evidence>
<dbReference type="Pfam" id="PF02801">
    <property type="entry name" value="Ketoacyl-synt_C"/>
    <property type="match status" value="1"/>
</dbReference>
<gene>
    <name evidence="6" type="ORF">GCM10022403_036150</name>
</gene>
<evidence type="ECO:0000259" key="5">
    <source>
        <dbReference type="PROSITE" id="PS52004"/>
    </source>
</evidence>
<dbReference type="PROSITE" id="PS00606">
    <property type="entry name" value="KS3_1"/>
    <property type="match status" value="1"/>
</dbReference>
<dbReference type="Gene3D" id="3.40.47.10">
    <property type="match status" value="2"/>
</dbReference>
<evidence type="ECO:0000256" key="4">
    <source>
        <dbReference type="RuleBase" id="RU003694"/>
    </source>
</evidence>
<evidence type="ECO:0000313" key="7">
    <source>
        <dbReference type="Proteomes" id="UP001501009"/>
    </source>
</evidence>
<dbReference type="NCBIfam" id="NF005589">
    <property type="entry name" value="PRK07314.1"/>
    <property type="match status" value="1"/>
</dbReference>
<dbReference type="PROSITE" id="PS52004">
    <property type="entry name" value="KS3_2"/>
    <property type="match status" value="1"/>
</dbReference>
<dbReference type="InterPro" id="IPR014030">
    <property type="entry name" value="Ketoacyl_synth_N"/>
</dbReference>
<evidence type="ECO:0000256" key="2">
    <source>
        <dbReference type="ARBA" id="ARBA00022679"/>
    </source>
</evidence>
<evidence type="ECO:0000256" key="3">
    <source>
        <dbReference type="ARBA" id="ARBA00023315"/>
    </source>
</evidence>
<keyword evidence="2 4" id="KW-0808">Transferase</keyword>
<sequence>MSGVARGRGVAVTGMGLVTPAGIGVEENWRRVLSGVSAGATDPELKGEKVDISCRVPGFDPTAELGRRTAWKLDRFTQLAVVGARQAVADSGLDTGSWDCTRVGVVIGNSLGGAATLEKQLRTYSEGTPEDVSALMIPMSMVNMVAGYVAMDLRIHGPSLVTATACASGASAIGTAREWLLSGLCDVVLAGGTESAISPGTLNGLSRMGALSGRTDQPAAASRPFAADRDGFVAGEGAAILVLERCADATARGARRYADIAGFSATSDAHHATAPHPQGEGLARALRAALDDAGVLPDEVEHVNAHGTSTPMNDLTEARALHSVLGDRAAITSTKGVTGHTLAAAGAVEAAYTALALYHGAMPPTANVESLDPAIDVDIDVVTGSARHRRLSVAASTSLGFGGHNAALVLTAAA</sequence>
<organism evidence="6 7">
    <name type="scientific">Streptomyces coacervatus</name>
    <dbReference type="NCBI Taxonomy" id="647381"/>
    <lineage>
        <taxon>Bacteria</taxon>
        <taxon>Bacillati</taxon>
        <taxon>Actinomycetota</taxon>
        <taxon>Actinomycetes</taxon>
        <taxon>Kitasatosporales</taxon>
        <taxon>Streptomycetaceae</taxon>
        <taxon>Streptomyces</taxon>
    </lineage>
</organism>
<proteinExistence type="inferred from homology"/>
<feature type="domain" description="Ketosynthase family 3 (KS3)" evidence="5">
    <location>
        <begin position="7"/>
        <end position="412"/>
    </location>
</feature>
<dbReference type="Proteomes" id="UP001501009">
    <property type="component" value="Unassembled WGS sequence"/>
</dbReference>
<accession>A0ABP7HUS6</accession>
<dbReference type="InterPro" id="IPR014031">
    <property type="entry name" value="Ketoacyl_synth_C"/>
</dbReference>
<evidence type="ECO:0000256" key="1">
    <source>
        <dbReference type="ARBA" id="ARBA00008467"/>
    </source>
</evidence>
<dbReference type="Pfam" id="PF00109">
    <property type="entry name" value="ketoacyl-synt"/>
    <property type="match status" value="1"/>
</dbReference>
<dbReference type="InterPro" id="IPR016039">
    <property type="entry name" value="Thiolase-like"/>
</dbReference>
<keyword evidence="7" id="KW-1185">Reference proteome</keyword>
<reference evidence="7" key="1">
    <citation type="journal article" date="2019" name="Int. J. Syst. Evol. Microbiol.">
        <title>The Global Catalogue of Microorganisms (GCM) 10K type strain sequencing project: providing services to taxonomists for standard genome sequencing and annotation.</title>
        <authorList>
            <consortium name="The Broad Institute Genomics Platform"/>
            <consortium name="The Broad Institute Genome Sequencing Center for Infectious Disease"/>
            <person name="Wu L."/>
            <person name="Ma J."/>
        </authorList>
    </citation>
    <scope>NUCLEOTIDE SEQUENCE [LARGE SCALE GENOMIC DNA]</scope>
    <source>
        <strain evidence="7">JCM 17138</strain>
    </source>
</reference>
<dbReference type="InterPro" id="IPR020841">
    <property type="entry name" value="PKS_Beta-ketoAc_synthase_dom"/>
</dbReference>
<name>A0ABP7HUS6_9ACTN</name>
<protein>
    <submittedName>
        <fullName evidence="6">Beta-ketoacyl-[acyl-carrier-protein] synthase family protein</fullName>
    </submittedName>
</protein>
<dbReference type="InterPro" id="IPR000794">
    <property type="entry name" value="Beta-ketoacyl_synthase"/>
</dbReference>
<dbReference type="EMBL" id="BAABDE010000017">
    <property type="protein sequence ID" value="GAA3798976.1"/>
    <property type="molecule type" value="Genomic_DNA"/>
</dbReference>
<dbReference type="PANTHER" id="PTHR11712">
    <property type="entry name" value="POLYKETIDE SYNTHASE-RELATED"/>
    <property type="match status" value="1"/>
</dbReference>
<dbReference type="SMART" id="SM00825">
    <property type="entry name" value="PKS_KS"/>
    <property type="match status" value="1"/>
</dbReference>
<comment type="caution">
    <text evidence="6">The sequence shown here is derived from an EMBL/GenBank/DDBJ whole genome shotgun (WGS) entry which is preliminary data.</text>
</comment>
<dbReference type="CDD" id="cd00834">
    <property type="entry name" value="KAS_I_II"/>
    <property type="match status" value="1"/>
</dbReference>
<comment type="similarity">
    <text evidence="1 4">Belongs to the thiolase-like superfamily. Beta-ketoacyl-ACP synthases family.</text>
</comment>
<dbReference type="InterPro" id="IPR018201">
    <property type="entry name" value="Ketoacyl_synth_AS"/>
</dbReference>